<dbReference type="EMBL" id="CAJVPY010054311">
    <property type="protein sequence ID" value="CAG8816741.1"/>
    <property type="molecule type" value="Genomic_DNA"/>
</dbReference>
<protein>
    <submittedName>
        <fullName evidence="2">28821_t:CDS:1</fullName>
    </submittedName>
</protein>
<name>A0A9N9K8Q2_9GLOM</name>
<sequence length="119" mass="14313">MKDLQKPQPLFCDQIPAYMHEYIKEVINVEADGNCGYRAVAASLEKNKNEWPNNRKELLKELIEKEQFYWMLFIANDDYDMIIKEISWENGPCIFEYWMKMPQIGDVIANTYQRPLYFF</sequence>
<comment type="caution">
    <text evidence="2">The sequence shown here is derived from an EMBL/GenBank/DDBJ whole genome shotgun (WGS) entry which is preliminary data.</text>
</comment>
<gene>
    <name evidence="2" type="ORF">DERYTH_LOCUS26327</name>
</gene>
<dbReference type="CDD" id="cd22744">
    <property type="entry name" value="OTU"/>
    <property type="match status" value="1"/>
</dbReference>
<dbReference type="OrthoDB" id="2432000at2759"/>
<feature type="domain" description="OTU" evidence="1">
    <location>
        <begin position="24"/>
        <end position="119"/>
    </location>
</feature>
<dbReference type="InterPro" id="IPR003323">
    <property type="entry name" value="OTU_dom"/>
</dbReference>
<keyword evidence="3" id="KW-1185">Reference proteome</keyword>
<evidence type="ECO:0000313" key="3">
    <source>
        <dbReference type="Proteomes" id="UP000789405"/>
    </source>
</evidence>
<reference evidence="2" key="1">
    <citation type="submission" date="2021-06" db="EMBL/GenBank/DDBJ databases">
        <authorList>
            <person name="Kallberg Y."/>
            <person name="Tangrot J."/>
            <person name="Rosling A."/>
        </authorList>
    </citation>
    <scope>NUCLEOTIDE SEQUENCE</scope>
    <source>
        <strain evidence="2">MA453B</strain>
    </source>
</reference>
<dbReference type="PROSITE" id="PS50802">
    <property type="entry name" value="OTU"/>
    <property type="match status" value="1"/>
</dbReference>
<evidence type="ECO:0000313" key="2">
    <source>
        <dbReference type="EMBL" id="CAG8816741.1"/>
    </source>
</evidence>
<dbReference type="AlphaFoldDB" id="A0A9N9K8Q2"/>
<organism evidence="2 3">
    <name type="scientific">Dentiscutata erythropus</name>
    <dbReference type="NCBI Taxonomy" id="1348616"/>
    <lineage>
        <taxon>Eukaryota</taxon>
        <taxon>Fungi</taxon>
        <taxon>Fungi incertae sedis</taxon>
        <taxon>Mucoromycota</taxon>
        <taxon>Glomeromycotina</taxon>
        <taxon>Glomeromycetes</taxon>
        <taxon>Diversisporales</taxon>
        <taxon>Gigasporaceae</taxon>
        <taxon>Dentiscutata</taxon>
    </lineage>
</organism>
<dbReference type="Gene3D" id="3.90.70.80">
    <property type="match status" value="1"/>
</dbReference>
<accession>A0A9N9K8Q2</accession>
<evidence type="ECO:0000259" key="1">
    <source>
        <dbReference type="PROSITE" id="PS50802"/>
    </source>
</evidence>
<proteinExistence type="predicted"/>
<dbReference type="Proteomes" id="UP000789405">
    <property type="component" value="Unassembled WGS sequence"/>
</dbReference>